<sequence>MNVKMKEFPILVSNRVSASVALVLLETIQEKDQPTEVLKEENTSVTIPRRLGLSQVVVDRIDVYREEVKRDGKIADHELKDLVGLVNKRPDAAEIFFECGQRLALESFSLPRIVKRFFAIWLIKRRISRCLLRLFGRRIGGFSGSDLTF</sequence>
<organism evidence="1">
    <name type="scientific">marine metagenome</name>
    <dbReference type="NCBI Taxonomy" id="408172"/>
    <lineage>
        <taxon>unclassified sequences</taxon>
        <taxon>metagenomes</taxon>
        <taxon>ecological metagenomes</taxon>
    </lineage>
</organism>
<evidence type="ECO:0000313" key="1">
    <source>
        <dbReference type="EMBL" id="SVD29923.1"/>
    </source>
</evidence>
<proteinExistence type="predicted"/>
<name>A0A382U6Q9_9ZZZZ</name>
<gene>
    <name evidence="1" type="ORF">METZ01_LOCUS382777</name>
</gene>
<accession>A0A382U6Q9</accession>
<dbReference type="EMBL" id="UINC01141903">
    <property type="protein sequence ID" value="SVD29923.1"/>
    <property type="molecule type" value="Genomic_DNA"/>
</dbReference>
<dbReference type="AlphaFoldDB" id="A0A382U6Q9"/>
<feature type="non-terminal residue" evidence="1">
    <location>
        <position position="149"/>
    </location>
</feature>
<protein>
    <submittedName>
        <fullName evidence="1">Uncharacterized protein</fullName>
    </submittedName>
</protein>
<reference evidence="1" key="1">
    <citation type="submission" date="2018-05" db="EMBL/GenBank/DDBJ databases">
        <authorList>
            <person name="Lanie J.A."/>
            <person name="Ng W.-L."/>
            <person name="Kazmierczak K.M."/>
            <person name="Andrzejewski T.M."/>
            <person name="Davidsen T.M."/>
            <person name="Wayne K.J."/>
            <person name="Tettelin H."/>
            <person name="Glass J.I."/>
            <person name="Rusch D."/>
            <person name="Podicherti R."/>
            <person name="Tsui H.-C.T."/>
            <person name="Winkler M.E."/>
        </authorList>
    </citation>
    <scope>NUCLEOTIDE SEQUENCE</scope>
</reference>